<protein>
    <submittedName>
        <fullName evidence="7">Elongation factor G</fullName>
    </submittedName>
</protein>
<evidence type="ECO:0000256" key="3">
    <source>
        <dbReference type="ARBA" id="ARBA00022917"/>
    </source>
</evidence>
<keyword evidence="1" id="KW-0547">Nucleotide-binding</keyword>
<dbReference type="Gene3D" id="3.30.230.10">
    <property type="match status" value="1"/>
</dbReference>
<dbReference type="GO" id="GO:0005525">
    <property type="term" value="F:GTP binding"/>
    <property type="evidence" value="ECO:0007669"/>
    <property type="project" value="UniProtKB-KW"/>
</dbReference>
<dbReference type="GO" id="GO:0032790">
    <property type="term" value="P:ribosome disassembly"/>
    <property type="evidence" value="ECO:0007669"/>
    <property type="project" value="TreeGrafter"/>
</dbReference>
<dbReference type="SUPFAM" id="SSF54980">
    <property type="entry name" value="EF-G C-terminal domain-like"/>
    <property type="match status" value="1"/>
</dbReference>
<keyword evidence="2 7" id="KW-0251">Elongation factor</keyword>
<evidence type="ECO:0000313" key="8">
    <source>
        <dbReference type="Proteomes" id="UP000653002"/>
    </source>
</evidence>
<dbReference type="InterPro" id="IPR014721">
    <property type="entry name" value="Ribsml_uS5_D2-typ_fold_subgr"/>
</dbReference>
<evidence type="ECO:0000256" key="1">
    <source>
        <dbReference type="ARBA" id="ARBA00022741"/>
    </source>
</evidence>
<dbReference type="InterPro" id="IPR000640">
    <property type="entry name" value="EFG_V-like"/>
</dbReference>
<accession>A0A8I0L797</accession>
<dbReference type="GO" id="GO:0003746">
    <property type="term" value="F:translation elongation factor activity"/>
    <property type="evidence" value="ECO:0007669"/>
    <property type="project" value="UniProtKB-KW"/>
</dbReference>
<comment type="caution">
    <text evidence="7">The sequence shown here is derived from an EMBL/GenBank/DDBJ whole genome shotgun (WGS) entry which is preliminary data.</text>
</comment>
<dbReference type="AlphaFoldDB" id="A0A8I0L797"/>
<dbReference type="PANTHER" id="PTHR43261:SF1">
    <property type="entry name" value="RIBOSOME-RELEASING FACTOR 2, MITOCHONDRIAL"/>
    <property type="match status" value="1"/>
</dbReference>
<feature type="non-terminal residue" evidence="7">
    <location>
        <position position="82"/>
    </location>
</feature>
<comment type="function">
    <text evidence="5">Catalyzes the GTP-dependent ribosomal translocation step during translation elongation. During this step, the ribosome changes from the pre-translocational (PRE) to the post-translocational (POST) state as the newly formed A-site-bound peptidyl-tRNA and P-site-bound deacylated tRNA move to the P and E sites, respectively. Catalyzes the coordinated movement of the two tRNA molecules, the mRNA and conformational changes in the ribosome.</text>
</comment>
<dbReference type="InterPro" id="IPR035649">
    <property type="entry name" value="EFG_V"/>
</dbReference>
<keyword evidence="3" id="KW-0648">Protein biosynthesis</keyword>
<evidence type="ECO:0000256" key="4">
    <source>
        <dbReference type="ARBA" id="ARBA00023134"/>
    </source>
</evidence>
<name>A0A8I0L797_XANCI</name>
<sequence length="82" mass="9272">EMPEEYMGDIMGDVTSRRGRVDGMEPRGNAQVVNAYVPLSEMFGYATSLRSNTQGRGTYTMYFDHYAEVPKSIAEDIIKKNK</sequence>
<proteinExistence type="predicted"/>
<dbReference type="SMART" id="SM00838">
    <property type="entry name" value="EFG_C"/>
    <property type="match status" value="1"/>
</dbReference>
<evidence type="ECO:0000259" key="6">
    <source>
        <dbReference type="SMART" id="SM00838"/>
    </source>
</evidence>
<feature type="domain" description="Elongation factor EFG" evidence="6">
    <location>
        <begin position="1"/>
        <end position="77"/>
    </location>
</feature>
<feature type="non-terminal residue" evidence="7">
    <location>
        <position position="1"/>
    </location>
</feature>
<keyword evidence="4" id="KW-0342">GTP-binding</keyword>
<dbReference type="Pfam" id="PF00679">
    <property type="entry name" value="EFG_C"/>
    <property type="match status" value="1"/>
</dbReference>
<evidence type="ECO:0000256" key="2">
    <source>
        <dbReference type="ARBA" id="ARBA00022768"/>
    </source>
</evidence>
<dbReference type="Gene3D" id="3.30.70.240">
    <property type="match status" value="1"/>
</dbReference>
<dbReference type="EMBL" id="JAABFR010000455">
    <property type="protein sequence ID" value="MBD4335892.1"/>
    <property type="molecule type" value="Genomic_DNA"/>
</dbReference>
<organism evidence="7 8">
    <name type="scientific">Xanthomonas citri pv. citri</name>
    <dbReference type="NCBI Taxonomy" id="611301"/>
    <lineage>
        <taxon>Bacteria</taxon>
        <taxon>Pseudomonadati</taxon>
        <taxon>Pseudomonadota</taxon>
        <taxon>Gammaproteobacteria</taxon>
        <taxon>Lysobacterales</taxon>
        <taxon>Lysobacteraceae</taxon>
        <taxon>Xanthomonas</taxon>
    </lineage>
</organism>
<dbReference type="FunFam" id="3.30.70.240:FF:000001">
    <property type="entry name" value="Elongation factor G"/>
    <property type="match status" value="1"/>
</dbReference>
<evidence type="ECO:0000313" key="7">
    <source>
        <dbReference type="EMBL" id="MBD4335892.1"/>
    </source>
</evidence>
<dbReference type="Proteomes" id="UP000653002">
    <property type="component" value="Unassembled WGS sequence"/>
</dbReference>
<reference evidence="7" key="1">
    <citation type="submission" date="2020-01" db="EMBL/GenBank/DDBJ databases">
        <authorList>
            <person name="Richard D."/>
        </authorList>
    </citation>
    <scope>NUCLEOTIDE SEQUENCE</scope>
    <source>
        <strain evidence="7">JP541</strain>
    </source>
</reference>
<evidence type="ECO:0000256" key="5">
    <source>
        <dbReference type="ARBA" id="ARBA00024731"/>
    </source>
</evidence>
<dbReference type="InterPro" id="IPR035647">
    <property type="entry name" value="EFG_III/V"/>
</dbReference>
<gene>
    <name evidence="7" type="primary">fusA</name>
    <name evidence="7" type="ORF">GUH15_07445</name>
</gene>
<dbReference type="CDD" id="cd03713">
    <property type="entry name" value="EFG_mtEFG_C"/>
    <property type="match status" value="1"/>
</dbReference>
<dbReference type="GO" id="GO:0017111">
    <property type="term" value="F:ribonucleoside triphosphate phosphatase activity"/>
    <property type="evidence" value="ECO:0007669"/>
    <property type="project" value="UniProtKB-ARBA"/>
</dbReference>
<dbReference type="PANTHER" id="PTHR43261">
    <property type="entry name" value="TRANSLATION ELONGATION FACTOR G-RELATED"/>
    <property type="match status" value="1"/>
</dbReference>